<dbReference type="AlphaFoldDB" id="A0AAF0QNE1"/>
<dbReference type="EMBL" id="CP133615">
    <property type="protein sequence ID" value="WMV25488.1"/>
    <property type="molecule type" value="Genomic_DNA"/>
</dbReference>
<evidence type="ECO:0000313" key="2">
    <source>
        <dbReference type="Proteomes" id="UP001234989"/>
    </source>
</evidence>
<protein>
    <submittedName>
        <fullName evidence="1">Uncharacterized protein</fullName>
    </submittedName>
</protein>
<proteinExistence type="predicted"/>
<organism evidence="1 2">
    <name type="scientific">Solanum verrucosum</name>
    <dbReference type="NCBI Taxonomy" id="315347"/>
    <lineage>
        <taxon>Eukaryota</taxon>
        <taxon>Viridiplantae</taxon>
        <taxon>Streptophyta</taxon>
        <taxon>Embryophyta</taxon>
        <taxon>Tracheophyta</taxon>
        <taxon>Spermatophyta</taxon>
        <taxon>Magnoliopsida</taxon>
        <taxon>eudicotyledons</taxon>
        <taxon>Gunneridae</taxon>
        <taxon>Pentapetalae</taxon>
        <taxon>asterids</taxon>
        <taxon>lamiids</taxon>
        <taxon>Solanales</taxon>
        <taxon>Solanaceae</taxon>
        <taxon>Solanoideae</taxon>
        <taxon>Solaneae</taxon>
        <taxon>Solanum</taxon>
    </lineage>
</organism>
<keyword evidence="2" id="KW-1185">Reference proteome</keyword>
<name>A0AAF0QNE1_SOLVR</name>
<accession>A0AAF0QNE1</accession>
<sequence length="243" mass="28222">MSPFLFLLAMEGLNYMVRKANELGWIGEVFQIRHLRAILTIFEGISCLHVTWQKSCLFPVNQVNSIQGFADNLGSQVASLPTKYLGCPWAPRIKNWKYGVKSWREGKEVDKVEESISIPGRRFIAEKYGLRSNWITEEVNGTFGCSVWKTIRRMWFDFNAKVTFKVGNGLKTSFWNKIWLGDVKLRILFPNLYIISLEQNDTKGQIWSWDLMLRRALNDWEVGCFRLVSKHCHRARQPILGTA</sequence>
<dbReference type="Proteomes" id="UP001234989">
    <property type="component" value="Chromosome 4"/>
</dbReference>
<reference evidence="1" key="1">
    <citation type="submission" date="2023-08" db="EMBL/GenBank/DDBJ databases">
        <title>A de novo genome assembly of Solanum verrucosum Schlechtendal, a Mexican diploid species geographically isolated from the other diploid A-genome species in potato relatives.</title>
        <authorList>
            <person name="Hosaka K."/>
        </authorList>
    </citation>
    <scope>NUCLEOTIDE SEQUENCE</scope>
    <source>
        <tissue evidence="1">Young leaves</tissue>
    </source>
</reference>
<gene>
    <name evidence="1" type="ORF">MTR67_018873</name>
</gene>
<evidence type="ECO:0000313" key="1">
    <source>
        <dbReference type="EMBL" id="WMV25488.1"/>
    </source>
</evidence>